<evidence type="ECO:0000256" key="2">
    <source>
        <dbReference type="ARBA" id="ARBA00022448"/>
    </source>
</evidence>
<comment type="subcellular location">
    <subcellularLocation>
        <location evidence="1">Cell membrane</location>
        <topology evidence="1">Multi-pass membrane protein</topology>
    </subcellularLocation>
</comment>
<evidence type="ECO:0000313" key="12">
    <source>
        <dbReference type="EMBL" id="EOR94245.1"/>
    </source>
</evidence>
<dbReference type="InterPro" id="IPR017871">
    <property type="entry name" value="ABC_transporter-like_CS"/>
</dbReference>
<reference evidence="12 13" key="1">
    <citation type="journal article" date="2013" name="Genome Announc.">
        <title>Draft Genome Sequence of Arcticibacter svalbardensis Strain MN12-7T, a Member of the Family Sphingobacteriaceae Isolated from an Arctic Soil Sample.</title>
        <authorList>
            <person name="Shivaji S."/>
            <person name="Ara S."/>
            <person name="Prasad S."/>
            <person name="Manasa B.P."/>
            <person name="Begum Z."/>
            <person name="Singh A."/>
            <person name="Kumar Pinnaka A."/>
        </authorList>
    </citation>
    <scope>NUCLEOTIDE SEQUENCE [LARGE SCALE GENOMIC DNA]</scope>
    <source>
        <strain evidence="12 13">MN12-7</strain>
    </source>
</reference>
<accession>R9GRT5</accession>
<feature type="transmembrane region" description="Helical" evidence="9">
    <location>
        <begin position="87"/>
        <end position="107"/>
    </location>
</feature>
<dbReference type="InterPro" id="IPR036640">
    <property type="entry name" value="ABC1_TM_sf"/>
</dbReference>
<sequence>MKKEKRKVNYKFLGEYFNFFYEKLGIRFLFDMVLNVMVSCLDGIGLAMFIPLLKLMDNDGNMRTGKEMGNLHFLTDMFNAVHVPVNIYSVLGLMGILFATKGGLKFFQLSSQVRLKQTFIKKLRFGLTSDMQSLSYNGFLKLDAGKIQNILTSEVQKLQLAITHYLNSVSGVAMLLTYVIMAFLANWQFAILVAIGSLLSNLVFSRAVKTVKKTSMKISSRGNVFNSHLIEAVHYFKYLKATNQFKGFSGKIRKVIRESEALNTKVGYYQAVTTSIKEPMVMLIVIVVIIVQIKFLGGNLGSIILSLLLFYRALSFLMNFQNSWQNFIQNVGAIDSVSKLIDEMKAQKEIQVAKPFTGFQHSIEIKDLIFKYGQTTVLKNVNIQIPKNKTIALVGESGSGKTTLINIVTGLLPMESGNMFVDGVPVTEYNLDSFRSRIGYISQEAVIFKDDVFNNVTFWAEPTEENKKHFWKVCEMSSLTDFVESLPEKELTSLGDKGMLISGGQKQRISIARELYKNADILILDEATSALDSETELVIQQNIEKLQGSYTMIIIAHRLSTIKNADRIYMLDRGEVTYSGKFKEMVEKSERFKRMVSLQQI</sequence>
<gene>
    <name evidence="12" type="ORF">ADIARSV_2486</name>
</gene>
<keyword evidence="5" id="KW-0547">Nucleotide-binding</keyword>
<dbReference type="EMBL" id="AQPN01000090">
    <property type="protein sequence ID" value="EOR94245.1"/>
    <property type="molecule type" value="Genomic_DNA"/>
</dbReference>
<name>R9GRT5_9SPHI</name>
<evidence type="ECO:0000256" key="7">
    <source>
        <dbReference type="ARBA" id="ARBA00022989"/>
    </source>
</evidence>
<dbReference type="AlphaFoldDB" id="R9GRT5"/>
<proteinExistence type="predicted"/>
<dbReference type="eggNOG" id="COG1132">
    <property type="taxonomic scope" value="Bacteria"/>
</dbReference>
<dbReference type="SUPFAM" id="SSF90123">
    <property type="entry name" value="ABC transporter transmembrane region"/>
    <property type="match status" value="1"/>
</dbReference>
<feature type="transmembrane region" description="Helical" evidence="9">
    <location>
        <begin position="28"/>
        <end position="53"/>
    </location>
</feature>
<evidence type="ECO:0000256" key="9">
    <source>
        <dbReference type="SAM" id="Phobius"/>
    </source>
</evidence>
<dbReference type="PROSITE" id="PS50929">
    <property type="entry name" value="ABC_TM1F"/>
    <property type="match status" value="1"/>
</dbReference>
<evidence type="ECO:0000256" key="6">
    <source>
        <dbReference type="ARBA" id="ARBA00022840"/>
    </source>
</evidence>
<evidence type="ECO:0000256" key="4">
    <source>
        <dbReference type="ARBA" id="ARBA00022692"/>
    </source>
</evidence>
<evidence type="ECO:0000256" key="3">
    <source>
        <dbReference type="ARBA" id="ARBA00022475"/>
    </source>
</evidence>
<dbReference type="InterPro" id="IPR011527">
    <property type="entry name" value="ABC1_TM_dom"/>
</dbReference>
<organism evidence="12 13">
    <name type="scientific">Arcticibacter svalbardensis MN12-7</name>
    <dbReference type="NCBI Taxonomy" id="1150600"/>
    <lineage>
        <taxon>Bacteria</taxon>
        <taxon>Pseudomonadati</taxon>
        <taxon>Bacteroidota</taxon>
        <taxon>Sphingobacteriia</taxon>
        <taxon>Sphingobacteriales</taxon>
        <taxon>Sphingobacteriaceae</taxon>
        <taxon>Arcticibacter</taxon>
    </lineage>
</organism>
<feature type="domain" description="ABC transporter" evidence="10">
    <location>
        <begin position="363"/>
        <end position="598"/>
    </location>
</feature>
<dbReference type="Proteomes" id="UP000014174">
    <property type="component" value="Unassembled WGS sequence"/>
</dbReference>
<evidence type="ECO:0000256" key="5">
    <source>
        <dbReference type="ARBA" id="ARBA00022741"/>
    </source>
</evidence>
<keyword evidence="7 9" id="KW-1133">Transmembrane helix</keyword>
<dbReference type="InterPro" id="IPR027417">
    <property type="entry name" value="P-loop_NTPase"/>
</dbReference>
<dbReference type="Gene3D" id="1.20.1560.10">
    <property type="entry name" value="ABC transporter type 1, transmembrane domain"/>
    <property type="match status" value="1"/>
</dbReference>
<feature type="transmembrane region" description="Helical" evidence="9">
    <location>
        <begin position="280"/>
        <end position="297"/>
    </location>
</feature>
<protein>
    <submittedName>
        <fullName evidence="12">Phospholipid-lipopolysaccharide ABC transporter</fullName>
    </submittedName>
</protein>
<keyword evidence="3" id="KW-1003">Cell membrane</keyword>
<keyword evidence="2" id="KW-0813">Transport</keyword>
<feature type="domain" description="ABC transmembrane type-1" evidence="11">
    <location>
        <begin position="74"/>
        <end position="326"/>
    </location>
</feature>
<dbReference type="Gene3D" id="3.40.50.300">
    <property type="entry name" value="P-loop containing nucleotide triphosphate hydrolases"/>
    <property type="match status" value="1"/>
</dbReference>
<dbReference type="OrthoDB" id="9760358at2"/>
<feature type="transmembrane region" description="Helical" evidence="9">
    <location>
        <begin position="165"/>
        <end position="183"/>
    </location>
</feature>
<dbReference type="PROSITE" id="PS00211">
    <property type="entry name" value="ABC_TRANSPORTER_1"/>
    <property type="match status" value="1"/>
</dbReference>
<keyword evidence="4 9" id="KW-0812">Transmembrane</keyword>
<dbReference type="GO" id="GO:0016887">
    <property type="term" value="F:ATP hydrolysis activity"/>
    <property type="evidence" value="ECO:0007669"/>
    <property type="project" value="InterPro"/>
</dbReference>
<dbReference type="SUPFAM" id="SSF52540">
    <property type="entry name" value="P-loop containing nucleoside triphosphate hydrolases"/>
    <property type="match status" value="1"/>
</dbReference>
<dbReference type="GO" id="GO:0005886">
    <property type="term" value="C:plasma membrane"/>
    <property type="evidence" value="ECO:0007669"/>
    <property type="project" value="UniProtKB-SubCell"/>
</dbReference>
<dbReference type="RefSeq" id="WP_016195717.1">
    <property type="nucleotide sequence ID" value="NZ_AQPN01000090.1"/>
</dbReference>
<dbReference type="FunFam" id="3.40.50.300:FF:000854">
    <property type="entry name" value="Multidrug ABC transporter ATP-binding protein"/>
    <property type="match status" value="1"/>
</dbReference>
<keyword evidence="13" id="KW-1185">Reference proteome</keyword>
<dbReference type="PROSITE" id="PS50893">
    <property type="entry name" value="ABC_TRANSPORTER_2"/>
    <property type="match status" value="1"/>
</dbReference>
<dbReference type="InterPro" id="IPR003593">
    <property type="entry name" value="AAA+_ATPase"/>
</dbReference>
<dbReference type="InterPro" id="IPR039421">
    <property type="entry name" value="Type_1_exporter"/>
</dbReference>
<evidence type="ECO:0000259" key="11">
    <source>
        <dbReference type="PROSITE" id="PS50929"/>
    </source>
</evidence>
<dbReference type="PANTHER" id="PTHR24221">
    <property type="entry name" value="ATP-BINDING CASSETTE SUB-FAMILY B"/>
    <property type="match status" value="1"/>
</dbReference>
<dbReference type="Pfam" id="PF00005">
    <property type="entry name" value="ABC_tran"/>
    <property type="match status" value="1"/>
</dbReference>
<evidence type="ECO:0000313" key="13">
    <source>
        <dbReference type="Proteomes" id="UP000014174"/>
    </source>
</evidence>
<dbReference type="STRING" id="1150600.ADIARSV_2486"/>
<dbReference type="PATRIC" id="fig|1150600.3.peg.2459"/>
<evidence type="ECO:0000259" key="10">
    <source>
        <dbReference type="PROSITE" id="PS50893"/>
    </source>
</evidence>
<dbReference type="GO" id="GO:0140359">
    <property type="term" value="F:ABC-type transporter activity"/>
    <property type="evidence" value="ECO:0007669"/>
    <property type="project" value="InterPro"/>
</dbReference>
<comment type="caution">
    <text evidence="12">The sequence shown here is derived from an EMBL/GenBank/DDBJ whole genome shotgun (WGS) entry which is preliminary data.</text>
</comment>
<feature type="transmembrane region" description="Helical" evidence="9">
    <location>
        <begin position="189"/>
        <end position="208"/>
    </location>
</feature>
<dbReference type="GO" id="GO:0034040">
    <property type="term" value="F:ATPase-coupled lipid transmembrane transporter activity"/>
    <property type="evidence" value="ECO:0007669"/>
    <property type="project" value="TreeGrafter"/>
</dbReference>
<dbReference type="SMART" id="SM00382">
    <property type="entry name" value="AAA"/>
    <property type="match status" value="1"/>
</dbReference>
<keyword evidence="8 9" id="KW-0472">Membrane</keyword>
<dbReference type="Pfam" id="PF00664">
    <property type="entry name" value="ABC_membrane"/>
    <property type="match status" value="1"/>
</dbReference>
<dbReference type="InterPro" id="IPR003439">
    <property type="entry name" value="ABC_transporter-like_ATP-bd"/>
</dbReference>
<evidence type="ECO:0000256" key="1">
    <source>
        <dbReference type="ARBA" id="ARBA00004651"/>
    </source>
</evidence>
<evidence type="ECO:0000256" key="8">
    <source>
        <dbReference type="ARBA" id="ARBA00023136"/>
    </source>
</evidence>
<keyword evidence="6" id="KW-0067">ATP-binding</keyword>
<dbReference type="GO" id="GO:0005524">
    <property type="term" value="F:ATP binding"/>
    <property type="evidence" value="ECO:0007669"/>
    <property type="project" value="UniProtKB-KW"/>
</dbReference>
<dbReference type="PANTHER" id="PTHR24221:SF654">
    <property type="entry name" value="ATP-BINDING CASSETTE SUB-FAMILY B MEMBER 6"/>
    <property type="match status" value="1"/>
</dbReference>